<keyword evidence="5 6" id="KW-0472">Membrane</keyword>
<accession>A0A833VKZ9</accession>
<feature type="transmembrane region" description="Helical" evidence="6">
    <location>
        <begin position="763"/>
        <end position="784"/>
    </location>
</feature>
<feature type="transmembrane region" description="Helical" evidence="6">
    <location>
        <begin position="360"/>
        <end position="380"/>
    </location>
</feature>
<comment type="subcellular location">
    <subcellularLocation>
        <location evidence="1">Membrane</location>
        <topology evidence="1">Multi-pass membrane protein</topology>
    </subcellularLocation>
</comment>
<feature type="transmembrane region" description="Helical" evidence="6">
    <location>
        <begin position="83"/>
        <end position="106"/>
    </location>
</feature>
<dbReference type="SUPFAM" id="SSF103473">
    <property type="entry name" value="MFS general substrate transporter"/>
    <property type="match status" value="2"/>
</dbReference>
<organism evidence="7 8">
    <name type="scientific">Carex littledalei</name>
    <dbReference type="NCBI Taxonomy" id="544730"/>
    <lineage>
        <taxon>Eukaryota</taxon>
        <taxon>Viridiplantae</taxon>
        <taxon>Streptophyta</taxon>
        <taxon>Embryophyta</taxon>
        <taxon>Tracheophyta</taxon>
        <taxon>Spermatophyta</taxon>
        <taxon>Magnoliopsida</taxon>
        <taxon>Liliopsida</taxon>
        <taxon>Poales</taxon>
        <taxon>Cyperaceae</taxon>
        <taxon>Cyperoideae</taxon>
        <taxon>Cariceae</taxon>
        <taxon>Carex</taxon>
        <taxon>Carex subgen. Euthyceras</taxon>
    </lineage>
</organism>
<dbReference type="Gene3D" id="1.20.1250.20">
    <property type="entry name" value="MFS general substrate transporter like domains"/>
    <property type="match status" value="2"/>
</dbReference>
<evidence type="ECO:0000256" key="1">
    <source>
        <dbReference type="ARBA" id="ARBA00004141"/>
    </source>
</evidence>
<feature type="transmembrane region" description="Helical" evidence="6">
    <location>
        <begin position="1028"/>
        <end position="1047"/>
    </location>
</feature>
<comment type="caution">
    <text evidence="7">The sequence shown here is derived from an EMBL/GenBank/DDBJ whole genome shotgun (WGS) entry which is preliminary data.</text>
</comment>
<dbReference type="EMBL" id="SWLB01000001">
    <property type="protein sequence ID" value="KAF3341396.1"/>
    <property type="molecule type" value="Genomic_DNA"/>
</dbReference>
<feature type="transmembrane region" description="Helical" evidence="6">
    <location>
        <begin position="400"/>
        <end position="421"/>
    </location>
</feature>
<gene>
    <name evidence="7" type="ORF">FCM35_KLT00034</name>
</gene>
<name>A0A833VKZ9_9POAL</name>
<feature type="transmembrane region" description="Helical" evidence="6">
    <location>
        <begin position="950"/>
        <end position="970"/>
    </location>
</feature>
<evidence type="ECO:0000256" key="5">
    <source>
        <dbReference type="ARBA" id="ARBA00023136"/>
    </source>
</evidence>
<feature type="transmembrane region" description="Helical" evidence="6">
    <location>
        <begin position="990"/>
        <end position="1008"/>
    </location>
</feature>
<evidence type="ECO:0000313" key="7">
    <source>
        <dbReference type="EMBL" id="KAF3341396.1"/>
    </source>
</evidence>
<evidence type="ECO:0000256" key="3">
    <source>
        <dbReference type="ARBA" id="ARBA00022692"/>
    </source>
</evidence>
<protein>
    <submittedName>
        <fullName evidence="7">Peptide transporter PTR2</fullName>
    </submittedName>
</protein>
<feature type="transmembrane region" description="Helical" evidence="6">
    <location>
        <begin position="200"/>
        <end position="225"/>
    </location>
</feature>
<dbReference type="AlphaFoldDB" id="A0A833VKZ9"/>
<feature type="transmembrane region" description="Helical" evidence="6">
    <location>
        <begin position="1109"/>
        <end position="1127"/>
    </location>
</feature>
<feature type="transmembrane region" description="Helical" evidence="6">
    <location>
        <begin position="433"/>
        <end position="451"/>
    </location>
</feature>
<sequence>MAAGGKEKQRKQGGFKTMPFILANEICDRFATTGFNANMITYLTQKMHMPLVEASNTLTNFSGTASLTPFIGALMADSFAGRFWTIAAGSIIYQLGMISLTLSAVYPSLHPPQCAPNQTCQKASDWQLFILYASLLFTAIGSGGIRPCVVPFGADQFGLNGTQSTAQRGWSFFNLYYFSMGLAVLLALTVVVYVQDNVGWGWGFGIPTVAMFFSVIAFMVGYPLYVKIKPGGSPLTRLAQVVVAAFKKRKVVRPDDLNMLYQDKELDADISVGGRLLHTNQLEFFDRAAIVTEGDMLPSGHPNLWRLSTVHRVEELKSIIRMLPIWAVGILLITTLSHNHTFAIQQAHIMDRHMSRHFQIPAASLSIFTVLSMLISLAIYDRFFVPLARRFTKRPSGITYFQRMGIGLAIAMFSNVSAALVEKRRRNAMNLHGISISVFWLVPQFAIHGLAETFMSVGHMEFCYDQSPESMRSTATALFWLAASIGNYLGTALVSIVNNYTKNRGDDWLQDDLNKAKLDNYYWLVFGLQVLNLGYYILCARFYTLKPLEVIEDENDFKVSKIVGTKEEVELVPPTKIGGNLKTKRFGLSAMSEDGREEKRKQGGFKTMPFILANEICDRFASTGFNANLITYLTQIMHMPMVEASNALTNFSGTSSLTPVIGALIADSFAGRFWSITVGLIIFLIGMISLTISAVAPSLHPPPCAEHQQCQKASSWQFFVLYTSLLFTAIGSGGIRPCVVPFGADQYELDGTHSTANKGHSFFNLYFFSMGFTSLLALTLIVYIQDNVGWGWGFGIPTMVMALSVVFFVVGYPLYIRIKPGGSPLTRLTQVIIAAIKKRNAVRPDDVNLLYQDKELDAKLSVTGQLVHTDQLKFFDRAAIVIDGDMLPSGPPNLWRLATVHRVEELKSITRMLPIWVMYVILIMALSHNGTFAIQQGRIMDRHVTRHFQFPAGSISVFTVITMLTSLALYDRVFVPLTRRFTKRPTGITCFQRMGIGLVFAMLSNVSAALVETKRKNAMNLHGDTISIFWLVPQFAIHGLTETFFSVGQMEFCYDQAPESMRSSTTALFWLAISFGYYLGTALVTIVHNCTKRGVDWLPDDLNKAKLDSYYWLVTVIQIFNIGYYFVCAKYYTMKPLEAAEDEKVVEEVEKAGSEEKIELGATK</sequence>
<feature type="transmembrane region" description="Helical" evidence="6">
    <location>
        <begin position="716"/>
        <end position="742"/>
    </location>
</feature>
<evidence type="ECO:0000256" key="2">
    <source>
        <dbReference type="ARBA" id="ARBA00005982"/>
    </source>
</evidence>
<keyword evidence="8" id="KW-1185">Reference proteome</keyword>
<feature type="transmembrane region" description="Helical" evidence="6">
    <location>
        <begin position="477"/>
        <end position="500"/>
    </location>
</feature>
<dbReference type="InterPro" id="IPR036259">
    <property type="entry name" value="MFS_trans_sf"/>
</dbReference>
<dbReference type="OrthoDB" id="8904098at2759"/>
<reference evidence="7" key="1">
    <citation type="submission" date="2020-01" db="EMBL/GenBank/DDBJ databases">
        <title>Genome sequence of Kobresia littledalei, the first chromosome-level genome in the family Cyperaceae.</title>
        <authorList>
            <person name="Qu G."/>
        </authorList>
    </citation>
    <scope>NUCLEOTIDE SEQUENCE</scope>
    <source>
        <strain evidence="7">C.B.Clarke</strain>
        <tissue evidence="7">Leaf</tissue>
    </source>
</reference>
<evidence type="ECO:0000256" key="6">
    <source>
        <dbReference type="SAM" id="Phobius"/>
    </source>
</evidence>
<evidence type="ECO:0000313" key="8">
    <source>
        <dbReference type="Proteomes" id="UP000623129"/>
    </source>
</evidence>
<evidence type="ECO:0000256" key="4">
    <source>
        <dbReference type="ARBA" id="ARBA00022989"/>
    </source>
</evidence>
<keyword evidence="3 6" id="KW-0812">Transmembrane</keyword>
<keyword evidence="4 6" id="KW-1133">Transmembrane helix</keyword>
<dbReference type="GO" id="GO:0022857">
    <property type="term" value="F:transmembrane transporter activity"/>
    <property type="evidence" value="ECO:0007669"/>
    <property type="project" value="InterPro"/>
</dbReference>
<feature type="transmembrane region" description="Helical" evidence="6">
    <location>
        <begin position="647"/>
        <end position="666"/>
    </location>
</feature>
<comment type="similarity">
    <text evidence="2">Belongs to the major facilitator superfamily. Proton-dependent oligopeptide transporter (POT/PTR) (TC 2.A.17) family.</text>
</comment>
<proteinExistence type="inferred from homology"/>
<dbReference type="Pfam" id="PF00854">
    <property type="entry name" value="PTR2"/>
    <property type="match status" value="2"/>
</dbReference>
<dbReference type="InterPro" id="IPR000109">
    <property type="entry name" value="POT_fam"/>
</dbReference>
<feature type="transmembrane region" description="Helical" evidence="6">
    <location>
        <begin position="521"/>
        <end position="543"/>
    </location>
</feature>
<feature type="transmembrane region" description="Helical" evidence="6">
    <location>
        <begin position="673"/>
        <end position="696"/>
    </location>
</feature>
<dbReference type="Proteomes" id="UP000623129">
    <property type="component" value="Unassembled WGS sequence"/>
</dbReference>
<feature type="transmembrane region" description="Helical" evidence="6">
    <location>
        <begin position="175"/>
        <end position="194"/>
    </location>
</feature>
<dbReference type="PANTHER" id="PTHR11654">
    <property type="entry name" value="OLIGOPEPTIDE TRANSPORTER-RELATED"/>
    <property type="match status" value="1"/>
</dbReference>
<feature type="transmembrane region" description="Helical" evidence="6">
    <location>
        <begin position="912"/>
        <end position="930"/>
    </location>
</feature>
<dbReference type="GO" id="GO:0016020">
    <property type="term" value="C:membrane"/>
    <property type="evidence" value="ECO:0007669"/>
    <property type="project" value="UniProtKB-SubCell"/>
</dbReference>
<feature type="transmembrane region" description="Helical" evidence="6">
    <location>
        <begin position="1068"/>
        <end position="1089"/>
    </location>
</feature>
<feature type="transmembrane region" description="Helical" evidence="6">
    <location>
        <begin position="126"/>
        <end position="154"/>
    </location>
</feature>
<feature type="transmembrane region" description="Helical" evidence="6">
    <location>
        <begin position="790"/>
        <end position="815"/>
    </location>
</feature>